<dbReference type="InterPro" id="IPR005804">
    <property type="entry name" value="FA_desaturase_dom"/>
</dbReference>
<dbReference type="AlphaFoldDB" id="A0A1I7N5M3"/>
<dbReference type="GO" id="GO:0016020">
    <property type="term" value="C:membrane"/>
    <property type="evidence" value="ECO:0007669"/>
    <property type="project" value="TreeGrafter"/>
</dbReference>
<accession>A0A1I7N5M3</accession>
<dbReference type="RefSeq" id="WP_092460890.1">
    <property type="nucleotide sequence ID" value="NZ_FPCJ01000001.1"/>
</dbReference>
<dbReference type="OrthoDB" id="104711at2"/>
<dbReference type="STRING" id="1393122.SAMN05660895_0664"/>
<feature type="domain" description="Fatty acid desaturase" evidence="2">
    <location>
        <begin position="70"/>
        <end position="337"/>
    </location>
</feature>
<dbReference type="EMBL" id="FPCJ01000001">
    <property type="protein sequence ID" value="SFV29951.1"/>
    <property type="molecule type" value="Genomic_DNA"/>
</dbReference>
<dbReference type="PANTHER" id="PTHR19353">
    <property type="entry name" value="FATTY ACID DESATURASE 2"/>
    <property type="match status" value="1"/>
</dbReference>
<evidence type="ECO:0000313" key="3">
    <source>
        <dbReference type="EMBL" id="SFV29951.1"/>
    </source>
</evidence>
<feature type="transmembrane region" description="Helical" evidence="1">
    <location>
        <begin position="66"/>
        <end position="83"/>
    </location>
</feature>
<evidence type="ECO:0000313" key="4">
    <source>
        <dbReference type="Proteomes" id="UP000199537"/>
    </source>
</evidence>
<keyword evidence="1" id="KW-0812">Transmembrane</keyword>
<evidence type="ECO:0000256" key="1">
    <source>
        <dbReference type="SAM" id="Phobius"/>
    </source>
</evidence>
<dbReference type="GO" id="GO:0008610">
    <property type="term" value="P:lipid biosynthetic process"/>
    <property type="evidence" value="ECO:0007669"/>
    <property type="project" value="UniProtKB-ARBA"/>
</dbReference>
<dbReference type="InterPro" id="IPR012171">
    <property type="entry name" value="Fatty_acid_desaturase"/>
</dbReference>
<protein>
    <submittedName>
        <fullName evidence="3">Linoleoyl-CoA desaturase</fullName>
    </submittedName>
</protein>
<dbReference type="Proteomes" id="UP000199537">
    <property type="component" value="Unassembled WGS sequence"/>
</dbReference>
<feature type="transmembrane region" description="Helical" evidence="1">
    <location>
        <begin position="39"/>
        <end position="60"/>
    </location>
</feature>
<gene>
    <name evidence="3" type="ORF">SAMN05660895_0664</name>
</gene>
<feature type="transmembrane region" description="Helical" evidence="1">
    <location>
        <begin position="231"/>
        <end position="251"/>
    </location>
</feature>
<keyword evidence="1" id="KW-0472">Membrane</keyword>
<dbReference type="PANTHER" id="PTHR19353:SF19">
    <property type="entry name" value="DELTA(5) FATTY ACID DESATURASE C-RELATED"/>
    <property type="match status" value="1"/>
</dbReference>
<sequence length="364" mass="43981">METTKPVFLKSADEELFREIKRKAHEVVRQLEPLRSWQIRFKAILFPALFVAAYASALIWGENTRILYGCYFVMGLLLVIIFLNQIHDAVHGVLWKKKWLNELYIHFFDLMGANSFVWRIRHTRLHHNYPNIMGWDSDIEQSDLARVFPYGPYSKIHKYQHIYLPLIYPFYLLNWLLVRDFKDFFNKKKPVWKVTQIPRKEYYKLFFFKAFFLFYTIVIPKLVLGISWGQAIAAFLIFIFTASIFSLIVLLSPHANTENEFPLPDEHNQIHHPWFMHQLKNTNDVTHDNWFTRFFMGCFNYHVAHHLFPNINHVYYPEVTAILREEAQKHHLPYRSYPLWYSLKKHYELLKQNRMPENIFEETM</sequence>
<dbReference type="GO" id="GO:0016717">
    <property type="term" value="F:oxidoreductase activity, acting on paired donors, with oxidation of a pair of donors resulting in the reduction of molecular oxygen to two molecules of water"/>
    <property type="evidence" value="ECO:0007669"/>
    <property type="project" value="TreeGrafter"/>
</dbReference>
<feature type="transmembrane region" description="Helical" evidence="1">
    <location>
        <begin position="202"/>
        <end position="219"/>
    </location>
</feature>
<keyword evidence="1" id="KW-1133">Transmembrane helix</keyword>
<feature type="transmembrane region" description="Helical" evidence="1">
    <location>
        <begin position="162"/>
        <end position="181"/>
    </location>
</feature>
<proteinExistence type="predicted"/>
<organism evidence="3 4">
    <name type="scientific">Thermoflavifilum thermophilum</name>
    <dbReference type="NCBI Taxonomy" id="1393122"/>
    <lineage>
        <taxon>Bacteria</taxon>
        <taxon>Pseudomonadati</taxon>
        <taxon>Bacteroidota</taxon>
        <taxon>Chitinophagia</taxon>
        <taxon>Chitinophagales</taxon>
        <taxon>Chitinophagaceae</taxon>
        <taxon>Thermoflavifilum</taxon>
    </lineage>
</organism>
<name>A0A1I7N5M3_9BACT</name>
<keyword evidence="4" id="KW-1185">Reference proteome</keyword>
<dbReference type="Pfam" id="PF00487">
    <property type="entry name" value="FA_desaturase"/>
    <property type="match status" value="1"/>
</dbReference>
<evidence type="ECO:0000259" key="2">
    <source>
        <dbReference type="Pfam" id="PF00487"/>
    </source>
</evidence>
<reference evidence="4" key="1">
    <citation type="submission" date="2016-10" db="EMBL/GenBank/DDBJ databases">
        <authorList>
            <person name="Varghese N."/>
            <person name="Submissions S."/>
        </authorList>
    </citation>
    <scope>NUCLEOTIDE SEQUENCE [LARGE SCALE GENOMIC DNA]</scope>
    <source>
        <strain evidence="4">DSM 14807</strain>
    </source>
</reference>